<dbReference type="AlphaFoldDB" id="A0A8J3QHK5"/>
<reference evidence="1" key="1">
    <citation type="submission" date="2021-01" db="EMBL/GenBank/DDBJ databases">
        <title>Whole genome shotgun sequence of Rhizocola hellebori NBRC 109834.</title>
        <authorList>
            <person name="Komaki H."/>
            <person name="Tamura T."/>
        </authorList>
    </citation>
    <scope>NUCLEOTIDE SEQUENCE</scope>
    <source>
        <strain evidence="1">NBRC 109834</strain>
    </source>
</reference>
<evidence type="ECO:0000313" key="2">
    <source>
        <dbReference type="Proteomes" id="UP000612899"/>
    </source>
</evidence>
<keyword evidence="2" id="KW-1185">Reference proteome</keyword>
<evidence type="ECO:0000313" key="1">
    <source>
        <dbReference type="EMBL" id="GIH09769.1"/>
    </source>
</evidence>
<comment type="caution">
    <text evidence="1">The sequence shown here is derived from an EMBL/GenBank/DDBJ whole genome shotgun (WGS) entry which is preliminary data.</text>
</comment>
<proteinExistence type="predicted"/>
<dbReference type="Proteomes" id="UP000612899">
    <property type="component" value="Unassembled WGS sequence"/>
</dbReference>
<gene>
    <name evidence="1" type="ORF">Rhe02_78360</name>
</gene>
<protein>
    <submittedName>
        <fullName evidence="1">Uncharacterized protein</fullName>
    </submittedName>
</protein>
<accession>A0A8J3QHK5</accession>
<organism evidence="1 2">
    <name type="scientific">Rhizocola hellebori</name>
    <dbReference type="NCBI Taxonomy" id="1392758"/>
    <lineage>
        <taxon>Bacteria</taxon>
        <taxon>Bacillati</taxon>
        <taxon>Actinomycetota</taxon>
        <taxon>Actinomycetes</taxon>
        <taxon>Micromonosporales</taxon>
        <taxon>Micromonosporaceae</taxon>
        <taxon>Rhizocola</taxon>
    </lineage>
</organism>
<sequence>MAAALFLVVAACGTHAPARSQDAASSVPGTVPASVSPGIAPACANGPVSNPATGGGDDLKVEILHQQGGGAGWNLALPASSAKNFPELAGTAQGTDAFGSFSRAFDDGGAFSYDGAVLELSLYNLRSSGLTIHDIRVVNKRVVCPPDGLLFLEGNEGGDFVNIAFHLDAAAPIAHEKTVSGEIKTEPYFGAHVIPVKAKDQITVEMDMSGVTFAYEFDLAVDYTVGGAKHTQLVRRRNGPFRVTTPLCPRPDARSRLSDSDVSRLKAQRYGLIRQRLGEVDAAGAYIYKNFTTAEFLKSCPTW</sequence>
<dbReference type="EMBL" id="BONY01000076">
    <property type="protein sequence ID" value="GIH09769.1"/>
    <property type="molecule type" value="Genomic_DNA"/>
</dbReference>
<name>A0A8J3QHK5_9ACTN</name>